<evidence type="ECO:0000256" key="1">
    <source>
        <dbReference type="ARBA" id="ARBA00004651"/>
    </source>
</evidence>
<dbReference type="KEGG" id="wch:wcw_1687"/>
<dbReference type="EMBL" id="CP001928">
    <property type="protein sequence ID" value="ADI39031.1"/>
    <property type="molecule type" value="Genomic_DNA"/>
</dbReference>
<feature type="transmembrane region" description="Helical" evidence="7">
    <location>
        <begin position="109"/>
        <end position="133"/>
    </location>
</feature>
<keyword evidence="4 7" id="KW-0812">Transmembrane</keyword>
<evidence type="ECO:0000259" key="8">
    <source>
        <dbReference type="Pfam" id="PF09335"/>
    </source>
</evidence>
<keyword evidence="6 7" id="KW-0472">Membrane</keyword>
<reference evidence="9 10" key="1">
    <citation type="journal article" date="2010" name="PLoS ONE">
        <title>The Waddlia genome: a window into chlamydial biology.</title>
        <authorList>
            <person name="Bertelli C."/>
            <person name="Collyn F."/>
            <person name="Croxatto A."/>
            <person name="Ruckert C."/>
            <person name="Polkinghorne A."/>
            <person name="Kebbi-Beghdadi C."/>
            <person name="Goesmann A."/>
            <person name="Vaughan L."/>
            <person name="Greub G."/>
        </authorList>
    </citation>
    <scope>NUCLEOTIDE SEQUENCE [LARGE SCALE GENOMIC DNA]</scope>
    <source>
        <strain evidence="10">ATCC VR-1470 / WSU 86-1044</strain>
    </source>
</reference>
<evidence type="ECO:0000256" key="2">
    <source>
        <dbReference type="ARBA" id="ARBA00010792"/>
    </source>
</evidence>
<feature type="transmembrane region" description="Helical" evidence="7">
    <location>
        <begin position="53"/>
        <end position="74"/>
    </location>
</feature>
<evidence type="ECO:0000256" key="7">
    <source>
        <dbReference type="RuleBase" id="RU367016"/>
    </source>
</evidence>
<name>D6YSI6_WADCW</name>
<evidence type="ECO:0000313" key="10">
    <source>
        <dbReference type="Proteomes" id="UP000001505"/>
    </source>
</evidence>
<dbReference type="RefSeq" id="WP_013182736.1">
    <property type="nucleotide sequence ID" value="NC_014225.1"/>
</dbReference>
<evidence type="ECO:0000256" key="3">
    <source>
        <dbReference type="ARBA" id="ARBA00022475"/>
    </source>
</evidence>
<organism evidence="9 10">
    <name type="scientific">Waddlia chondrophila (strain ATCC VR-1470 / WSU 86-1044)</name>
    <dbReference type="NCBI Taxonomy" id="716544"/>
    <lineage>
        <taxon>Bacteria</taxon>
        <taxon>Pseudomonadati</taxon>
        <taxon>Chlamydiota</taxon>
        <taxon>Chlamydiia</taxon>
        <taxon>Parachlamydiales</taxon>
        <taxon>Waddliaceae</taxon>
        <taxon>Waddlia</taxon>
    </lineage>
</organism>
<dbReference type="eggNOG" id="COG0586">
    <property type="taxonomic scope" value="Bacteria"/>
</dbReference>
<feature type="domain" description="VTT" evidence="8">
    <location>
        <begin position="34"/>
        <end position="160"/>
    </location>
</feature>
<keyword evidence="10" id="KW-1185">Reference proteome</keyword>
<comment type="subcellular location">
    <subcellularLocation>
        <location evidence="1 7">Cell membrane</location>
        <topology evidence="1 7">Multi-pass membrane protein</topology>
    </subcellularLocation>
</comment>
<dbReference type="HOGENOM" id="CLU_044208_4_1_0"/>
<evidence type="ECO:0000256" key="5">
    <source>
        <dbReference type="ARBA" id="ARBA00022989"/>
    </source>
</evidence>
<proteinExistence type="inferred from homology"/>
<keyword evidence="3 7" id="KW-1003">Cell membrane</keyword>
<dbReference type="PANTHER" id="PTHR30353">
    <property type="entry name" value="INNER MEMBRANE PROTEIN DEDA-RELATED"/>
    <property type="match status" value="1"/>
</dbReference>
<feature type="transmembrane region" description="Helical" evidence="7">
    <location>
        <begin position="145"/>
        <end position="163"/>
    </location>
</feature>
<dbReference type="InterPro" id="IPR032818">
    <property type="entry name" value="DedA-like"/>
</dbReference>
<dbReference type="Proteomes" id="UP000001505">
    <property type="component" value="Chromosome"/>
</dbReference>
<feature type="transmembrane region" description="Helical" evidence="7">
    <location>
        <begin position="14"/>
        <end position="32"/>
    </location>
</feature>
<dbReference type="STRING" id="716544.wcw_1687"/>
<evidence type="ECO:0000256" key="4">
    <source>
        <dbReference type="ARBA" id="ARBA00022692"/>
    </source>
</evidence>
<protein>
    <submittedName>
        <fullName evidence="9">Putative membrane protein</fullName>
    </submittedName>
</protein>
<dbReference type="OrthoDB" id="21108at2"/>
<dbReference type="InterPro" id="IPR032816">
    <property type="entry name" value="VTT_dom"/>
</dbReference>
<sequence>MESLILFATEHAEAAHWFFALLILLGGLNVPISEDVVMISAGALASTLSPEIAAYQYSALFFVCWFASWETYWIGRLLGPRLYDIRWFSRILTPKKIEKLHHYYERFGIWTFIIGRFIPGGVRNGLFMTAGLGRMPFKKFITRDLPACFLSTLFLFALGYFFGQHSQEVIATFHAYHRSILFFIAATLFIYAILRYLRSKQIIIDDFYRHLQ</sequence>
<comment type="similarity">
    <text evidence="2 7">Belongs to the DedA family.</text>
</comment>
<keyword evidence="5 7" id="KW-1133">Transmembrane helix</keyword>
<gene>
    <name evidence="9" type="ordered locus">wcw_1687</name>
</gene>
<evidence type="ECO:0000313" key="9">
    <source>
        <dbReference type="EMBL" id="ADI39031.1"/>
    </source>
</evidence>
<accession>D6YSI6</accession>
<dbReference type="AlphaFoldDB" id="D6YSI6"/>
<feature type="transmembrane region" description="Helical" evidence="7">
    <location>
        <begin position="175"/>
        <end position="194"/>
    </location>
</feature>
<dbReference type="PANTHER" id="PTHR30353:SF15">
    <property type="entry name" value="INNER MEMBRANE PROTEIN YABI"/>
    <property type="match status" value="1"/>
</dbReference>
<dbReference type="GO" id="GO:0005886">
    <property type="term" value="C:plasma membrane"/>
    <property type="evidence" value="ECO:0007669"/>
    <property type="project" value="UniProtKB-SubCell"/>
</dbReference>
<evidence type="ECO:0000256" key="6">
    <source>
        <dbReference type="ARBA" id="ARBA00023136"/>
    </source>
</evidence>
<dbReference type="Pfam" id="PF09335">
    <property type="entry name" value="VTT_dom"/>
    <property type="match status" value="1"/>
</dbReference>